<feature type="transmembrane region" description="Helical" evidence="17">
    <location>
        <begin position="84"/>
        <end position="104"/>
    </location>
</feature>
<feature type="repeat" description="TPR" evidence="16">
    <location>
        <begin position="262"/>
        <end position="295"/>
    </location>
</feature>
<protein>
    <recommendedName>
        <fullName evidence="6">dolichyl-phosphate-mannose--protein mannosyltransferase</fullName>
        <ecNumber evidence="6">2.4.1.109</ecNumber>
    </recommendedName>
</protein>
<name>A0A8I6SSP9_CIMLE</name>
<evidence type="ECO:0000256" key="17">
    <source>
        <dbReference type="SAM" id="Phobius"/>
    </source>
</evidence>
<dbReference type="UniPathway" id="UPA00378"/>
<evidence type="ECO:0000256" key="12">
    <source>
        <dbReference type="ARBA" id="ARBA00022989"/>
    </source>
</evidence>
<keyword evidence="9" id="KW-0677">Repeat</keyword>
<dbReference type="PANTHER" id="PTHR44216">
    <property type="entry name" value="PROTEIN O-MANNOSYL-TRANSFERASE TMTC2"/>
    <property type="match status" value="1"/>
</dbReference>
<evidence type="ECO:0000256" key="1">
    <source>
        <dbReference type="ARBA" id="ARBA00003582"/>
    </source>
</evidence>
<dbReference type="InterPro" id="IPR052384">
    <property type="entry name" value="TMTC_O-mannosyltransferase"/>
</dbReference>
<dbReference type="OMA" id="YSARTYI"/>
<dbReference type="Gene3D" id="1.25.40.10">
    <property type="entry name" value="Tetratricopeptide repeat domain"/>
    <property type="match status" value="1"/>
</dbReference>
<keyword evidence="20" id="KW-1185">Reference proteome</keyword>
<comment type="pathway">
    <text evidence="4">Protein modification; protein glycosylation.</text>
</comment>
<evidence type="ECO:0000256" key="16">
    <source>
        <dbReference type="PROSITE-ProRule" id="PRU00339"/>
    </source>
</evidence>
<dbReference type="GO" id="GO:0005789">
    <property type="term" value="C:endoplasmic reticulum membrane"/>
    <property type="evidence" value="ECO:0007669"/>
    <property type="project" value="TreeGrafter"/>
</dbReference>
<feature type="transmembrane region" description="Helical" evidence="17">
    <location>
        <begin position="168"/>
        <end position="191"/>
    </location>
</feature>
<evidence type="ECO:0000256" key="5">
    <source>
        <dbReference type="ARBA" id="ARBA00007882"/>
    </source>
</evidence>
<keyword evidence="11" id="KW-0256">Endoplasmic reticulum</keyword>
<dbReference type="OrthoDB" id="66906at2759"/>
<dbReference type="SMART" id="SM00028">
    <property type="entry name" value="TPR"/>
    <property type="match status" value="1"/>
</dbReference>
<evidence type="ECO:0000256" key="11">
    <source>
        <dbReference type="ARBA" id="ARBA00022824"/>
    </source>
</evidence>
<evidence type="ECO:0000256" key="15">
    <source>
        <dbReference type="ARBA" id="ARBA00045102"/>
    </source>
</evidence>
<evidence type="ECO:0000256" key="7">
    <source>
        <dbReference type="ARBA" id="ARBA00022679"/>
    </source>
</evidence>
<feature type="transmembrane region" description="Helical" evidence="17">
    <location>
        <begin position="48"/>
        <end position="72"/>
    </location>
</feature>
<evidence type="ECO:0000256" key="6">
    <source>
        <dbReference type="ARBA" id="ARBA00012839"/>
    </source>
</evidence>
<evidence type="ECO:0000313" key="19">
    <source>
        <dbReference type="EnsemblMetazoa" id="XP_024085019.1"/>
    </source>
</evidence>
<dbReference type="EC" id="2.4.1.109" evidence="6"/>
<evidence type="ECO:0000256" key="2">
    <source>
        <dbReference type="ARBA" id="ARBA00004141"/>
    </source>
</evidence>
<dbReference type="RefSeq" id="XP_024085019.1">
    <property type="nucleotide sequence ID" value="XM_024229251.1"/>
</dbReference>
<evidence type="ECO:0000256" key="8">
    <source>
        <dbReference type="ARBA" id="ARBA00022692"/>
    </source>
</evidence>
<keyword evidence="7" id="KW-0808">Transferase</keyword>
<feature type="domain" description="DUF1736" evidence="18">
    <location>
        <begin position="30"/>
        <end position="102"/>
    </location>
</feature>
<dbReference type="KEGG" id="clec:112127806"/>
<evidence type="ECO:0000256" key="14">
    <source>
        <dbReference type="ARBA" id="ARBA00045085"/>
    </source>
</evidence>
<dbReference type="EnsemblMetazoa" id="XM_024229251.1">
    <property type="protein sequence ID" value="XP_024085019.1"/>
    <property type="gene ID" value="LOC112127806"/>
</dbReference>
<dbReference type="GeneID" id="112127806"/>
<dbReference type="InterPro" id="IPR013618">
    <property type="entry name" value="TMTC_DUF1736"/>
</dbReference>
<evidence type="ECO:0000256" key="13">
    <source>
        <dbReference type="ARBA" id="ARBA00023136"/>
    </source>
</evidence>
<evidence type="ECO:0000256" key="4">
    <source>
        <dbReference type="ARBA" id="ARBA00004922"/>
    </source>
</evidence>
<evidence type="ECO:0000256" key="9">
    <source>
        <dbReference type="ARBA" id="ARBA00022737"/>
    </source>
</evidence>
<dbReference type="InterPro" id="IPR011990">
    <property type="entry name" value="TPR-like_helical_dom_sf"/>
</dbReference>
<comment type="function">
    <text evidence="1">Transfers mannosyl residues to the hydroxyl group of serine or threonine residues.</text>
</comment>
<comment type="catalytic activity">
    <reaction evidence="15">
        <text>a di-trans,poly-cis-dolichyl beta-D-mannosyl phosphate + L-seryl-[protein] = 3-O-(alpha-D-mannosyl)-L-seryl-[protein] + a di-trans,poly-cis-dolichyl phosphate + H(+)</text>
        <dbReference type="Rhea" id="RHEA:17377"/>
        <dbReference type="Rhea" id="RHEA-COMP:9863"/>
        <dbReference type="Rhea" id="RHEA-COMP:13546"/>
        <dbReference type="Rhea" id="RHEA-COMP:19498"/>
        <dbReference type="Rhea" id="RHEA-COMP:19501"/>
        <dbReference type="ChEBI" id="CHEBI:15378"/>
        <dbReference type="ChEBI" id="CHEBI:29999"/>
        <dbReference type="ChEBI" id="CHEBI:57683"/>
        <dbReference type="ChEBI" id="CHEBI:58211"/>
        <dbReference type="ChEBI" id="CHEBI:137321"/>
        <dbReference type="EC" id="2.4.1.109"/>
    </reaction>
</comment>
<comment type="similarity">
    <text evidence="5">Belongs to the TMTC family.</text>
</comment>
<proteinExistence type="inferred from homology"/>
<evidence type="ECO:0000256" key="3">
    <source>
        <dbReference type="ARBA" id="ARBA00004240"/>
    </source>
</evidence>
<comment type="subcellular location">
    <subcellularLocation>
        <location evidence="3">Endoplasmic reticulum</location>
    </subcellularLocation>
    <subcellularLocation>
        <location evidence="2">Membrane</location>
        <topology evidence="2">Multi-pass membrane protein</topology>
    </subcellularLocation>
</comment>
<keyword evidence="10 16" id="KW-0802">TPR repeat</keyword>
<comment type="catalytic activity">
    <reaction evidence="14">
        <text>a di-trans,poly-cis-dolichyl beta-D-mannosyl phosphate + L-threonyl-[protein] = 3-O-(alpha-D-mannosyl)-L-threonyl-[protein] + a di-trans,poly-cis-dolichyl phosphate + H(+)</text>
        <dbReference type="Rhea" id="RHEA:53396"/>
        <dbReference type="Rhea" id="RHEA-COMP:11060"/>
        <dbReference type="Rhea" id="RHEA-COMP:13547"/>
        <dbReference type="Rhea" id="RHEA-COMP:19498"/>
        <dbReference type="Rhea" id="RHEA-COMP:19501"/>
        <dbReference type="ChEBI" id="CHEBI:15378"/>
        <dbReference type="ChEBI" id="CHEBI:30013"/>
        <dbReference type="ChEBI" id="CHEBI:57683"/>
        <dbReference type="ChEBI" id="CHEBI:58211"/>
        <dbReference type="ChEBI" id="CHEBI:137323"/>
        <dbReference type="EC" id="2.4.1.109"/>
    </reaction>
</comment>
<dbReference type="SUPFAM" id="SSF48452">
    <property type="entry name" value="TPR-like"/>
    <property type="match status" value="1"/>
</dbReference>
<keyword evidence="12 17" id="KW-1133">Transmembrane helix</keyword>
<sequence>FQSCGAVKSLCWLVAGLIVLLACRLHVMGSNTPSFATSDNPTARCPSIFTRFFTFAYLPAFNGLLLLFPKWLSFDWSMDSVPRITSLFDCRNIFTILFYALLYIGVSRCIRDLRHCEEVAKKRRKCRGCGHSGVYHTRACKLSNNNNYPTTPCSCSTPSRVTKQSETIILSLAILVVPFLPATNLFFYVGFVVAERVLYLPSVGYCLLLGIGYAKLSTPRNVLPQLALAVLLLTYSTKTYIRNMDWKDEESLYRSGIPINPPKAYGNLGSVLSSQGRVAEAEHAFRTALLYRPNMADVHYNL</sequence>
<organism evidence="19 20">
    <name type="scientific">Cimex lectularius</name>
    <name type="common">Bed bug</name>
    <name type="synonym">Acanthia lectularia</name>
    <dbReference type="NCBI Taxonomy" id="79782"/>
    <lineage>
        <taxon>Eukaryota</taxon>
        <taxon>Metazoa</taxon>
        <taxon>Ecdysozoa</taxon>
        <taxon>Arthropoda</taxon>
        <taxon>Hexapoda</taxon>
        <taxon>Insecta</taxon>
        <taxon>Pterygota</taxon>
        <taxon>Neoptera</taxon>
        <taxon>Paraneoptera</taxon>
        <taxon>Hemiptera</taxon>
        <taxon>Heteroptera</taxon>
        <taxon>Panheteroptera</taxon>
        <taxon>Cimicomorpha</taxon>
        <taxon>Cimicidae</taxon>
        <taxon>Cimex</taxon>
    </lineage>
</organism>
<keyword evidence="13 17" id="KW-0472">Membrane</keyword>
<feature type="transmembrane region" description="Helical" evidence="17">
    <location>
        <begin position="6"/>
        <end position="27"/>
    </location>
</feature>
<evidence type="ECO:0000256" key="10">
    <source>
        <dbReference type="ARBA" id="ARBA00022803"/>
    </source>
</evidence>
<evidence type="ECO:0000313" key="20">
    <source>
        <dbReference type="Proteomes" id="UP000494040"/>
    </source>
</evidence>
<evidence type="ECO:0000259" key="18">
    <source>
        <dbReference type="Pfam" id="PF08409"/>
    </source>
</evidence>
<reference evidence="19" key="1">
    <citation type="submission" date="2022-01" db="UniProtKB">
        <authorList>
            <consortium name="EnsemblMetazoa"/>
        </authorList>
    </citation>
    <scope>IDENTIFICATION</scope>
</reference>
<dbReference type="GO" id="GO:0004169">
    <property type="term" value="F:dolichyl-phosphate-mannose-protein mannosyltransferase activity"/>
    <property type="evidence" value="ECO:0007669"/>
    <property type="project" value="UniProtKB-EC"/>
</dbReference>
<dbReference type="PANTHER" id="PTHR44216:SF3">
    <property type="entry name" value="PROTEIN O-MANNOSYL-TRANSFERASE TMTC2"/>
    <property type="match status" value="1"/>
</dbReference>
<keyword evidence="8 17" id="KW-0812">Transmembrane</keyword>
<dbReference type="AlphaFoldDB" id="A0A8I6SSP9"/>
<dbReference type="PROSITE" id="PS50005">
    <property type="entry name" value="TPR"/>
    <property type="match status" value="1"/>
</dbReference>
<dbReference type="Pfam" id="PF08409">
    <property type="entry name" value="TMTC_DUF1736"/>
    <property type="match status" value="1"/>
</dbReference>
<dbReference type="InterPro" id="IPR019734">
    <property type="entry name" value="TPR_rpt"/>
</dbReference>
<accession>A0A8I6SSP9</accession>
<dbReference type="Proteomes" id="UP000494040">
    <property type="component" value="Unassembled WGS sequence"/>
</dbReference>
<feature type="transmembrane region" description="Helical" evidence="17">
    <location>
        <begin position="197"/>
        <end position="216"/>
    </location>
</feature>